<dbReference type="AlphaFoldDB" id="A0A1D2MHF8"/>
<dbReference type="EMBL" id="LJIJ01001248">
    <property type="protein sequence ID" value="ODM92383.1"/>
    <property type="molecule type" value="Genomic_DNA"/>
</dbReference>
<protein>
    <submittedName>
        <fullName evidence="2">Uncharacterized protein</fullName>
    </submittedName>
</protein>
<name>A0A1D2MHF8_ORCCI</name>
<evidence type="ECO:0000313" key="2">
    <source>
        <dbReference type="EMBL" id="ODM92383.1"/>
    </source>
</evidence>
<evidence type="ECO:0000256" key="1">
    <source>
        <dbReference type="SAM" id="MobiDB-lite"/>
    </source>
</evidence>
<comment type="caution">
    <text evidence="2">The sequence shown here is derived from an EMBL/GenBank/DDBJ whole genome shotgun (WGS) entry which is preliminary data.</text>
</comment>
<accession>A0A1D2MHF8</accession>
<reference evidence="2 3" key="1">
    <citation type="journal article" date="2016" name="Genome Biol. Evol.">
        <title>Gene Family Evolution Reflects Adaptation to Soil Environmental Stressors in the Genome of the Collembolan Orchesella cincta.</title>
        <authorList>
            <person name="Faddeeva-Vakhrusheva A."/>
            <person name="Derks M.F."/>
            <person name="Anvar S.Y."/>
            <person name="Agamennone V."/>
            <person name="Suring W."/>
            <person name="Smit S."/>
            <person name="van Straalen N.M."/>
            <person name="Roelofs D."/>
        </authorList>
    </citation>
    <scope>NUCLEOTIDE SEQUENCE [LARGE SCALE GENOMIC DNA]</scope>
    <source>
        <tissue evidence="2">Mixed pool</tissue>
    </source>
</reference>
<evidence type="ECO:0000313" key="3">
    <source>
        <dbReference type="Proteomes" id="UP000094527"/>
    </source>
</evidence>
<sequence length="402" mass="44208">MSDHPSSFQRDLPAEGEDEDIIFISGTAQCTLCPSKFVLNGRDTPDENVKRRQLLHNLFKQMNLEGMCPCLNPRPHTELRFPLCNHCFERVESLWTCQVTLDSLLNTRESLLELVRESARLGVMNEVRVAFAAEILNPTAPPPPPIITPEKRRLEQIRKAIAFSGRTNMIPTTATFQSQFGVGGETTNLNANIGNLNATSTGTNTSTAPVTVTPATTTTGIQTELGEADSSTGAAAEETITGADGQVYEIIPRKMSTQVEDDINIIKCVRRIHGQIPRVYYMCRWCRFTIMNKFLRFLKGKERPYQTMKGHVRNCQLRGCKDKGSSPKPSTSVANGNPAPKNYKRMTSLQHAPGAKPSNAGGGGCKQTIVDGDGNIYKITHTWKGPQLGILTCSRSIPGGFK</sequence>
<proteinExistence type="predicted"/>
<keyword evidence="3" id="KW-1185">Reference proteome</keyword>
<gene>
    <name evidence="2" type="ORF">Ocin01_14302</name>
</gene>
<feature type="region of interest" description="Disordered" evidence="1">
    <location>
        <begin position="318"/>
        <end position="364"/>
    </location>
</feature>
<organism evidence="2 3">
    <name type="scientific">Orchesella cincta</name>
    <name type="common">Springtail</name>
    <name type="synonym">Podura cincta</name>
    <dbReference type="NCBI Taxonomy" id="48709"/>
    <lineage>
        <taxon>Eukaryota</taxon>
        <taxon>Metazoa</taxon>
        <taxon>Ecdysozoa</taxon>
        <taxon>Arthropoda</taxon>
        <taxon>Hexapoda</taxon>
        <taxon>Collembola</taxon>
        <taxon>Entomobryomorpha</taxon>
        <taxon>Entomobryoidea</taxon>
        <taxon>Orchesellidae</taxon>
        <taxon>Orchesellinae</taxon>
        <taxon>Orchesella</taxon>
    </lineage>
</organism>
<dbReference type="Proteomes" id="UP000094527">
    <property type="component" value="Unassembled WGS sequence"/>
</dbReference>